<keyword evidence="6" id="KW-1185">Reference proteome</keyword>
<evidence type="ECO:0000256" key="1">
    <source>
        <dbReference type="ARBA" id="ARBA00022737"/>
    </source>
</evidence>
<comment type="caution">
    <text evidence="5">The sequence shown here is derived from an EMBL/GenBank/DDBJ whole genome shotgun (WGS) entry which is preliminary data.</text>
</comment>
<dbReference type="PANTHER" id="PTHR10039">
    <property type="entry name" value="AMELOGENIN"/>
    <property type="match status" value="1"/>
</dbReference>
<protein>
    <recommendedName>
        <fullName evidence="7">NACHT domain-containing protein</fullName>
    </recommendedName>
</protein>
<dbReference type="GeneID" id="80887265"/>
<dbReference type="PANTHER" id="PTHR10039:SF5">
    <property type="entry name" value="NACHT DOMAIN-CONTAINING PROTEIN"/>
    <property type="match status" value="1"/>
</dbReference>
<organism evidence="5 6">
    <name type="scientific">Akanthomyces muscarius</name>
    <name type="common">Entomopathogenic fungus</name>
    <name type="synonym">Lecanicillium muscarium</name>
    <dbReference type="NCBI Taxonomy" id="2231603"/>
    <lineage>
        <taxon>Eukaryota</taxon>
        <taxon>Fungi</taxon>
        <taxon>Dikarya</taxon>
        <taxon>Ascomycota</taxon>
        <taxon>Pezizomycotina</taxon>
        <taxon>Sordariomycetes</taxon>
        <taxon>Hypocreomycetidae</taxon>
        <taxon>Hypocreales</taxon>
        <taxon>Cordycipitaceae</taxon>
        <taxon>Akanthomyces</taxon>
    </lineage>
</organism>
<evidence type="ECO:0000256" key="2">
    <source>
        <dbReference type="SAM" id="MobiDB-lite"/>
    </source>
</evidence>
<dbReference type="RefSeq" id="XP_056054954.1">
    <property type="nucleotide sequence ID" value="XM_056197958.1"/>
</dbReference>
<dbReference type="InterPro" id="IPR056884">
    <property type="entry name" value="NPHP3-like_N"/>
</dbReference>
<dbReference type="Gene3D" id="3.40.50.300">
    <property type="entry name" value="P-loop containing nucleotide triphosphate hydrolases"/>
    <property type="match status" value="1"/>
</dbReference>
<dbReference type="Pfam" id="PF24883">
    <property type="entry name" value="NPHP3_N"/>
    <property type="match status" value="1"/>
</dbReference>
<keyword evidence="1" id="KW-0677">Repeat</keyword>
<sequence length="770" mass="87337">MNEQQQALQIYMLGHLCERSLAAEFLQDRSVETLTERMQAFVRQCALGTENMAALIDAAIIHNTEQSNRLKETLKHHVSTEVETATDEMRSCITSGLATSTQNMRALAATASHNIAAEAQTKQLLQSLRFEDMNDRRNRLKDGLKSAHHDTCQWVYRPGSFRGIRDFFEQECDGYWITGKPGCGKSTFMAFLVQDPRTSEYLEQWRSDTKIISHFFWKAGSRMQRGLLGFWCSSLYQLLLAEPYLVIILLSAKIEGGRGDMSNKYQTSDWTIEDLKSAWTTALNSQSFSVCLFLDGLDEIHEDDSFHKIDELLAFFQEFPQVKMCLSGRSEPGMLKLLQGFAQMKFHEFTGRDMHDFATQYLASFWKRSEFSVSDQICIIETLMRKAEGVFLWLRLVVRNLNNSLGRDDSFSDLQRRIDELPSEVSEIYQEMWDRENGIKGRTQGQRIESPTFFSGLSPGFIFTALPPLSVPYEPLRVIHIAFAANDELQKKVFNDATSVSAAEIEAACTRIANAIASKCVGLIEFLPLYENSRMQKELTKSFGLDATTCFRKVQFIHRTAFDFVSESDAGFKIRSFDKSYAMDNQMNIAKALCALSLLTPRLGIPTNEIRIFTRQLHFSTGRWMKGCTALIIFTNWAYILLEATDWDQVKEKMLGQEGLFSVVAALSADADMLKKGRFTHFYELDDPAISDDFRRVFVPWMRGGQDHKNVEMARALDLLMESLSAGASKLVPISSLTEVSDDEAADDSNDETSVDSDDAGELFLSSRSM</sequence>
<dbReference type="InterPro" id="IPR056693">
    <property type="entry name" value="DUF7791"/>
</dbReference>
<feature type="domain" description="DUF7791" evidence="4">
    <location>
        <begin position="474"/>
        <end position="571"/>
    </location>
</feature>
<dbReference type="EMBL" id="JAJHUN010000007">
    <property type="protein sequence ID" value="KAJ4154830.1"/>
    <property type="molecule type" value="Genomic_DNA"/>
</dbReference>
<dbReference type="KEGG" id="amus:LMH87_000106"/>
<feature type="region of interest" description="Disordered" evidence="2">
    <location>
        <begin position="739"/>
        <end position="770"/>
    </location>
</feature>
<gene>
    <name evidence="5" type="ORF">LMH87_000106</name>
</gene>
<reference evidence="5" key="1">
    <citation type="journal article" date="2023" name="Access Microbiol">
        <title>De-novo genome assembly for Akanthomyces muscarius, a biocontrol agent of insect agricultural pests.</title>
        <authorList>
            <person name="Erdos Z."/>
            <person name="Studholme D.J."/>
            <person name="Raymond B."/>
            <person name="Sharma M."/>
        </authorList>
    </citation>
    <scope>NUCLEOTIDE SEQUENCE</scope>
    <source>
        <strain evidence="5">Ve6</strain>
    </source>
</reference>
<evidence type="ECO:0000259" key="4">
    <source>
        <dbReference type="Pfam" id="PF25053"/>
    </source>
</evidence>
<feature type="domain" description="Nephrocystin 3-like N-terminal" evidence="3">
    <location>
        <begin position="150"/>
        <end position="329"/>
    </location>
</feature>
<proteinExistence type="predicted"/>
<dbReference type="Pfam" id="PF25053">
    <property type="entry name" value="DUF7791"/>
    <property type="match status" value="1"/>
</dbReference>
<evidence type="ECO:0000313" key="6">
    <source>
        <dbReference type="Proteomes" id="UP001144673"/>
    </source>
</evidence>
<evidence type="ECO:0000313" key="5">
    <source>
        <dbReference type="EMBL" id="KAJ4154830.1"/>
    </source>
</evidence>
<feature type="compositionally biased region" description="Acidic residues" evidence="2">
    <location>
        <begin position="740"/>
        <end position="761"/>
    </location>
</feature>
<dbReference type="InterPro" id="IPR027417">
    <property type="entry name" value="P-loop_NTPase"/>
</dbReference>
<dbReference type="SUPFAM" id="SSF52540">
    <property type="entry name" value="P-loop containing nucleoside triphosphate hydrolases"/>
    <property type="match status" value="1"/>
</dbReference>
<evidence type="ECO:0000259" key="3">
    <source>
        <dbReference type="Pfam" id="PF24883"/>
    </source>
</evidence>
<name>A0A9W8QGM7_AKAMU</name>
<accession>A0A9W8QGM7</accession>
<dbReference type="AlphaFoldDB" id="A0A9W8QGM7"/>
<dbReference type="Proteomes" id="UP001144673">
    <property type="component" value="Chromosome 6"/>
</dbReference>
<evidence type="ECO:0008006" key="7">
    <source>
        <dbReference type="Google" id="ProtNLM"/>
    </source>
</evidence>